<reference evidence="2" key="1">
    <citation type="submission" date="2022-10" db="EMBL/GenBank/DDBJ databases">
        <title>Genome assembly of Pristionchus species.</title>
        <authorList>
            <person name="Yoshida K."/>
            <person name="Sommer R.J."/>
        </authorList>
    </citation>
    <scope>NUCLEOTIDE SEQUENCE [LARGE SCALE GENOMIC DNA]</scope>
    <source>
        <strain evidence="2">RS5460</strain>
    </source>
</reference>
<dbReference type="AlphaFoldDB" id="A0AAN5CZZ0"/>
<name>A0AAN5CZZ0_9BILA</name>
<gene>
    <name evidence="1" type="ORF">PMAYCL1PPCAC_24486</name>
</gene>
<dbReference type="EMBL" id="BTRK01000005">
    <property type="protein sequence ID" value="GMR54291.1"/>
    <property type="molecule type" value="Genomic_DNA"/>
</dbReference>
<keyword evidence="2" id="KW-1185">Reference proteome</keyword>
<protein>
    <recommendedName>
        <fullName evidence="3">MULE transposase domain-containing protein</fullName>
    </recommendedName>
</protein>
<evidence type="ECO:0000313" key="2">
    <source>
        <dbReference type="Proteomes" id="UP001328107"/>
    </source>
</evidence>
<dbReference type="Proteomes" id="UP001328107">
    <property type="component" value="Unassembled WGS sequence"/>
</dbReference>
<organism evidence="1 2">
    <name type="scientific">Pristionchus mayeri</name>
    <dbReference type="NCBI Taxonomy" id="1317129"/>
    <lineage>
        <taxon>Eukaryota</taxon>
        <taxon>Metazoa</taxon>
        <taxon>Ecdysozoa</taxon>
        <taxon>Nematoda</taxon>
        <taxon>Chromadorea</taxon>
        <taxon>Rhabditida</taxon>
        <taxon>Rhabditina</taxon>
        <taxon>Diplogasteromorpha</taxon>
        <taxon>Diplogasteroidea</taxon>
        <taxon>Neodiplogasteridae</taxon>
        <taxon>Pristionchus</taxon>
    </lineage>
</organism>
<sequence length="112" mass="12812">MVLDEKDRGLPAAFLLSSHTTHAEVYLLFKSIRDLLPTFDTQWFMSDDAPAFINGFKRAIPKTRADQLHCQWHVIKNLKQYASDVYGTKEERGKQVAASARNIARAIQKSEF</sequence>
<comment type="caution">
    <text evidence="1">The sequence shown here is derived from an EMBL/GenBank/DDBJ whole genome shotgun (WGS) entry which is preliminary data.</text>
</comment>
<accession>A0AAN5CZZ0</accession>
<feature type="non-terminal residue" evidence="1">
    <location>
        <position position="112"/>
    </location>
</feature>
<proteinExistence type="predicted"/>
<evidence type="ECO:0000313" key="1">
    <source>
        <dbReference type="EMBL" id="GMR54291.1"/>
    </source>
</evidence>
<evidence type="ECO:0008006" key="3">
    <source>
        <dbReference type="Google" id="ProtNLM"/>
    </source>
</evidence>